<proteinExistence type="predicted"/>
<evidence type="ECO:0000313" key="2">
    <source>
        <dbReference type="Proteomes" id="UP000019062"/>
    </source>
</evidence>
<name>W4EUQ4_9BACL</name>
<reference evidence="1 2" key="1">
    <citation type="journal article" date="2014" name="BMC Genomics">
        <title>Genomic comparison of sporeforming bacilli isolated from milk.</title>
        <authorList>
            <person name="Moreno Switt A.I."/>
            <person name="Andrus A.D."/>
            <person name="Ranieri M.L."/>
            <person name="Orsi R.H."/>
            <person name="Ivy R."/>
            <person name="den Bakker H.C."/>
            <person name="Martin N.H."/>
            <person name="Wiedmann M."/>
            <person name="Boor K.J."/>
        </authorList>
    </citation>
    <scope>NUCLEOTIDE SEQUENCE [LARGE SCALE GENOMIC DNA]</scope>
    <source>
        <strain evidence="1 2">FSL R5-213</strain>
    </source>
</reference>
<dbReference type="AlphaFoldDB" id="W4EUQ4"/>
<keyword evidence="2" id="KW-1185">Reference proteome</keyword>
<comment type="caution">
    <text evidence="1">The sequence shown here is derived from an EMBL/GenBank/DDBJ whole genome shotgun (WGS) entry which is preliminary data.</text>
</comment>
<gene>
    <name evidence="1" type="ORF">C176_12968</name>
</gene>
<dbReference type="Proteomes" id="UP000019062">
    <property type="component" value="Unassembled WGS sequence"/>
</dbReference>
<protein>
    <submittedName>
        <fullName evidence="1">Uncharacterized protein</fullName>
    </submittedName>
</protein>
<organism evidence="1 2">
    <name type="scientific">Viridibacillus arenosi FSL R5-213</name>
    <dbReference type="NCBI Taxonomy" id="1227360"/>
    <lineage>
        <taxon>Bacteria</taxon>
        <taxon>Bacillati</taxon>
        <taxon>Bacillota</taxon>
        <taxon>Bacilli</taxon>
        <taxon>Bacillales</taxon>
        <taxon>Caryophanaceae</taxon>
        <taxon>Viridibacillus</taxon>
    </lineage>
</organism>
<accession>W4EUQ4</accession>
<sequence length="37" mass="4644">MPTPAHSIEWFLIEKPKKFHKNLMEFWEEKCELQKLR</sequence>
<dbReference type="EMBL" id="ASQA01000029">
    <property type="protein sequence ID" value="ETT83954.1"/>
    <property type="molecule type" value="Genomic_DNA"/>
</dbReference>
<evidence type="ECO:0000313" key="1">
    <source>
        <dbReference type="EMBL" id="ETT83954.1"/>
    </source>
</evidence>